<dbReference type="SUPFAM" id="SSF56300">
    <property type="entry name" value="Metallo-dependent phosphatases"/>
    <property type="match status" value="1"/>
</dbReference>
<name>A0A369XGW9_9PROT</name>
<dbReference type="InterPro" id="IPR004843">
    <property type="entry name" value="Calcineurin-like_PHP"/>
</dbReference>
<gene>
    <name evidence="2" type="ORF">DVS81_20750</name>
</gene>
<evidence type="ECO:0000259" key="1">
    <source>
        <dbReference type="Pfam" id="PF00149"/>
    </source>
</evidence>
<organism evidence="2 3">
    <name type="scientific">Candidatus Accumulibacter meliphilus</name>
    <dbReference type="NCBI Taxonomy" id="2211374"/>
    <lineage>
        <taxon>Bacteria</taxon>
        <taxon>Pseudomonadati</taxon>
        <taxon>Pseudomonadota</taxon>
        <taxon>Betaproteobacteria</taxon>
        <taxon>Candidatus Accumulibacter</taxon>
    </lineage>
</organism>
<evidence type="ECO:0000313" key="3">
    <source>
        <dbReference type="Proteomes" id="UP000253831"/>
    </source>
</evidence>
<dbReference type="GO" id="GO:0016787">
    <property type="term" value="F:hydrolase activity"/>
    <property type="evidence" value="ECO:0007669"/>
    <property type="project" value="InterPro"/>
</dbReference>
<dbReference type="InterPro" id="IPR029052">
    <property type="entry name" value="Metallo-depent_PP-like"/>
</dbReference>
<feature type="domain" description="Calcineurin-like phosphoesterase" evidence="1">
    <location>
        <begin position="19"/>
        <end position="216"/>
    </location>
</feature>
<dbReference type="PANTHER" id="PTHR37844:SF2">
    <property type="entry name" value="SER_THR PROTEIN PHOSPHATASE SUPERFAMILY (AFU_ORTHOLOGUE AFUA_1G14840)"/>
    <property type="match status" value="1"/>
</dbReference>
<proteinExistence type="predicted"/>
<dbReference type="Pfam" id="PF00149">
    <property type="entry name" value="Metallophos"/>
    <property type="match status" value="1"/>
</dbReference>
<comment type="caution">
    <text evidence="2">The sequence shown here is derived from an EMBL/GenBank/DDBJ whole genome shotgun (WGS) entry which is preliminary data.</text>
</comment>
<sequence length="265" mass="29138">MKIQIVSDINLGLAPCALPNVGADLLILAGDIHRPVEALRWARELPIPIIYVPGNHEYYGSSLPATDRLLRELVQDSNVTLLNCAEKRIGDLRVLGATLWTDFLLYGDGPEREKAMDEAKRFSRDFSRITVDEEGLETLSPEHCATLFMQHANWLEARLAEPFDGETVVVTHFAPSAGSVAPRFVGSLLNACFVSNLDALVERSGAALWVHGHTHNSCDYHIKRTRVLANPRGYVKDGKAENSAFDPGLTVGVGCVRQDQVKLAI</sequence>
<dbReference type="EMBL" id="QPGA01000119">
    <property type="protein sequence ID" value="RDE48695.1"/>
    <property type="molecule type" value="Genomic_DNA"/>
</dbReference>
<accession>A0A369XGW9</accession>
<dbReference type="AlphaFoldDB" id="A0A369XGW9"/>
<dbReference type="PANTHER" id="PTHR37844">
    <property type="entry name" value="SER/THR PROTEIN PHOSPHATASE SUPERFAMILY (AFU_ORTHOLOGUE AFUA_1G14840)"/>
    <property type="match status" value="1"/>
</dbReference>
<dbReference type="Gene3D" id="3.60.21.10">
    <property type="match status" value="1"/>
</dbReference>
<evidence type="ECO:0000313" key="2">
    <source>
        <dbReference type="EMBL" id="RDE48695.1"/>
    </source>
</evidence>
<protein>
    <submittedName>
        <fullName evidence="2">Metallophosphoesterase</fullName>
    </submittedName>
</protein>
<dbReference type="Proteomes" id="UP000253831">
    <property type="component" value="Unassembled WGS sequence"/>
</dbReference>
<reference evidence="2 3" key="1">
    <citation type="submission" date="2018-05" db="EMBL/GenBank/DDBJ databases">
        <title>Integrated omic analyses show evidence that a Ca. Accumulibacter phosphatis strain performs denitrification under micro-aerobic conditions.</title>
        <authorList>
            <person name="Camejo P.Y."/>
            <person name="Katherine M.D."/>
            <person name="Daniel N.R."/>
        </authorList>
    </citation>
    <scope>NUCLEOTIDE SEQUENCE [LARGE SCALE GENOMIC DNA]</scope>
    <source>
        <strain evidence="2">UW-LDO-IC</strain>
    </source>
</reference>